<organism evidence="6 7">
    <name type="scientific">Gymnopilus junonius</name>
    <name type="common">Spectacular rustgill mushroom</name>
    <name type="synonym">Gymnopilus spectabilis subsp. junonius</name>
    <dbReference type="NCBI Taxonomy" id="109634"/>
    <lineage>
        <taxon>Eukaryota</taxon>
        <taxon>Fungi</taxon>
        <taxon>Dikarya</taxon>
        <taxon>Basidiomycota</taxon>
        <taxon>Agaricomycotina</taxon>
        <taxon>Agaricomycetes</taxon>
        <taxon>Agaricomycetidae</taxon>
        <taxon>Agaricales</taxon>
        <taxon>Agaricineae</taxon>
        <taxon>Hymenogastraceae</taxon>
        <taxon>Gymnopilus</taxon>
    </lineage>
</organism>
<evidence type="ECO:0000259" key="5">
    <source>
        <dbReference type="PROSITE" id="PS50219"/>
    </source>
</evidence>
<evidence type="ECO:0000256" key="2">
    <source>
        <dbReference type="ARBA" id="ARBA00022658"/>
    </source>
</evidence>
<dbReference type="PROSITE" id="PS50010">
    <property type="entry name" value="DH_2"/>
    <property type="match status" value="2"/>
</dbReference>
<dbReference type="Pfam" id="PF15405">
    <property type="entry name" value="PH_5"/>
    <property type="match status" value="1"/>
</dbReference>
<dbReference type="OrthoDB" id="2272012at2759"/>
<dbReference type="InterPro" id="IPR041675">
    <property type="entry name" value="PH_5"/>
</dbReference>
<dbReference type="InterPro" id="IPR000219">
    <property type="entry name" value="DH_dom"/>
</dbReference>
<accession>A0A9P5NPZ0</accession>
<dbReference type="PROSITE" id="PS50219">
    <property type="entry name" value="CNH"/>
    <property type="match status" value="1"/>
</dbReference>
<evidence type="ECO:0000259" key="3">
    <source>
        <dbReference type="PROSITE" id="PS50003"/>
    </source>
</evidence>
<dbReference type="Proteomes" id="UP000724874">
    <property type="component" value="Unassembled WGS sequence"/>
</dbReference>
<sequence>MLRPPSNHSFRLANLQEEEFVEGSARYRPEWYAESVASVAVSSHYPTRQPAGEVYEVVENHDWDAAGPSNLSRRNTNVIREIAEFDHRPLELHAEEEEEYFDDFRRFINPALLSHLAVQLRDTVPRGTHVKGSIPYPRAFTGKDIVSTLHSIIRRRIALDHGDVLQDRRAALVVARSLQSMLFFYEVEWGARVLQDGVEDVYMFMDDQEGGSDSPIERTELPTGVVTVLTKCYSASCEGPNCYAYGCPARMDTPAGSMREEWSKKVPQQVLTSMTENEINRQTIIHKLISKEEQYIQDLDIVESVFMRPLRNADPPVMTPLILEEFMQEVFGNILELRETNRRLLEVLYVRQREQHPVIQTVGDIFLDAATEFRIVYPIYVGHHPLAEKRMKEELEHNTEFRLFIEKCSRQLSARPGGPRLDLKHYLNRPAEHLQKYPVLLEAVFRETEESNPDGDYVQEAIVAIQNLQNVAQLRTFQSAMGKGSTGKWEWEDLVSPETRAKFSRDECRRQSVIFELIKGEMAYVRDLENIETMYIRPLRNAEPPIIPPSRLDQFLMDVFHNYNELHAHHRRLVDNLHEIQREEHPRIRSITAAVFDAALNFREAYMEYIPNYPIAAYRIDDEMSINPLFKQFVNHTIRHPDAHRLDMKNFINRPIPRLLRYELLLKEILSETPTYHEDRSAIPPVIDLIKALGKETEPGVASSKQKVELWRYNSNLVFKNGEHVDMDLLNEERSLIHTGKLLRQPDSGLDRDELFLMLFDNYFVMTHAREKDGITRYHVYRRPIPLDLLSLVNFTDNPVQRSTSFIRSLWNNNADRSADTASIASSSRTHENGDTRQVFPCTIHHNGRLGGPYTLYAESAAVRLEWKQRLEESLGLRKVVQESNKVFEIEGLSVDTFLLPASTLGPTSSAWHDGTLFTGKVTCSVPFNTPDGRGLVAIGCAEGVWIGYRHDSRSLRRVLHLKMVSQCTILEDFGLFLVLADKILYAYHLEALVPTTPGSVHASQTPQKIHTKDVQFFSVGILNGRTLIIYMKKKGVRRVFVAVEPVIGKINERPKANGGGLLPGFNRKHKTEWFRVYKEFSLPDAYDLIFLRARIAVLCAKGFMIMDLNDIKSVTIPQRDDPKFPYLAKRCDSCRPIGMFRSREDEFLLCYNEFGLYVDRHGHPSRSTGITEWEGTAERVAIHSPYIVLFDSRFIEIRHVETGRLVQIIQGNDIRCVWDGRSLDGGTAVVAAEGTEEHMVQEPRVHAVMNMSETSIQPGGRPRGTIQHVFELFPTVRLYLPGSLSSPTTAPYFPISFSPPRSPPIRSHHI</sequence>
<reference evidence="6" key="1">
    <citation type="submission" date="2020-11" db="EMBL/GenBank/DDBJ databases">
        <authorList>
            <consortium name="DOE Joint Genome Institute"/>
            <person name="Ahrendt S."/>
            <person name="Riley R."/>
            <person name="Andreopoulos W."/>
            <person name="LaButti K."/>
            <person name="Pangilinan J."/>
            <person name="Ruiz-duenas F.J."/>
            <person name="Barrasa J.M."/>
            <person name="Sanchez-Garcia M."/>
            <person name="Camarero S."/>
            <person name="Miyauchi S."/>
            <person name="Serrano A."/>
            <person name="Linde D."/>
            <person name="Babiker R."/>
            <person name="Drula E."/>
            <person name="Ayuso-Fernandez I."/>
            <person name="Pacheco R."/>
            <person name="Padilla G."/>
            <person name="Ferreira P."/>
            <person name="Barriuso J."/>
            <person name="Kellner H."/>
            <person name="Castanera R."/>
            <person name="Alfaro M."/>
            <person name="Ramirez L."/>
            <person name="Pisabarro A.G."/>
            <person name="Kuo A."/>
            <person name="Tritt A."/>
            <person name="Lipzen A."/>
            <person name="He G."/>
            <person name="Yan M."/>
            <person name="Ng V."/>
            <person name="Cullen D."/>
            <person name="Martin F."/>
            <person name="Rosso M.-N."/>
            <person name="Henrissat B."/>
            <person name="Hibbett D."/>
            <person name="Martinez A.T."/>
            <person name="Grigoriev I.V."/>
        </authorList>
    </citation>
    <scope>NUCLEOTIDE SEQUENCE</scope>
    <source>
        <strain evidence="6">AH 44721</strain>
    </source>
</reference>
<dbReference type="SUPFAM" id="SSF48065">
    <property type="entry name" value="DBL homology domain (DH-domain)"/>
    <property type="match status" value="2"/>
</dbReference>
<dbReference type="SUPFAM" id="SSF50729">
    <property type="entry name" value="PH domain-like"/>
    <property type="match status" value="1"/>
</dbReference>
<feature type="domain" description="CNH" evidence="5">
    <location>
        <begin position="919"/>
        <end position="1225"/>
    </location>
</feature>
<evidence type="ECO:0000313" key="7">
    <source>
        <dbReference type="Proteomes" id="UP000724874"/>
    </source>
</evidence>
<feature type="domain" description="DH" evidence="4">
    <location>
        <begin position="509"/>
        <end position="700"/>
    </location>
</feature>
<keyword evidence="7" id="KW-1185">Reference proteome</keyword>
<dbReference type="PROSITE" id="PS50003">
    <property type="entry name" value="PH_DOMAIN"/>
    <property type="match status" value="1"/>
</dbReference>
<name>A0A9P5NPZ0_GYMJU</name>
<dbReference type="InterPro" id="IPR001331">
    <property type="entry name" value="GDS_CDC24_CS"/>
</dbReference>
<dbReference type="InterPro" id="IPR001180">
    <property type="entry name" value="CNH_dom"/>
</dbReference>
<dbReference type="CDD" id="cd00160">
    <property type="entry name" value="RhoGEF"/>
    <property type="match status" value="2"/>
</dbReference>
<dbReference type="SMART" id="SM00036">
    <property type="entry name" value="CNH"/>
    <property type="match status" value="1"/>
</dbReference>
<keyword evidence="2" id="KW-0344">Guanine-nucleotide releasing factor</keyword>
<protein>
    <submittedName>
        <fullName evidence="6">CNH domain-containing protein</fullName>
    </submittedName>
</protein>
<dbReference type="Pfam" id="PF00780">
    <property type="entry name" value="CNH"/>
    <property type="match status" value="1"/>
</dbReference>
<dbReference type="PANTHER" id="PTHR46572">
    <property type="entry name" value="RHO1 GDP-GTP EXCHANGE PROTEIN 1-RELATED"/>
    <property type="match status" value="1"/>
</dbReference>
<dbReference type="Pfam" id="PF00621">
    <property type="entry name" value="RhoGEF"/>
    <property type="match status" value="2"/>
</dbReference>
<dbReference type="Gene3D" id="2.30.29.30">
    <property type="entry name" value="Pleckstrin-homology domain (PH domain)/Phosphotyrosine-binding domain (PTB)"/>
    <property type="match status" value="1"/>
</dbReference>
<proteinExistence type="predicted"/>
<dbReference type="InterPro" id="IPR052233">
    <property type="entry name" value="Rho-type_GEFs"/>
</dbReference>
<dbReference type="PROSITE" id="PS00741">
    <property type="entry name" value="DH_1"/>
    <property type="match status" value="1"/>
</dbReference>
<evidence type="ECO:0000256" key="1">
    <source>
        <dbReference type="ARBA" id="ARBA00022553"/>
    </source>
</evidence>
<dbReference type="GO" id="GO:0005085">
    <property type="term" value="F:guanyl-nucleotide exchange factor activity"/>
    <property type="evidence" value="ECO:0007669"/>
    <property type="project" value="UniProtKB-KW"/>
</dbReference>
<comment type="caution">
    <text evidence="6">The sequence shown here is derived from an EMBL/GenBank/DDBJ whole genome shotgun (WGS) entry which is preliminary data.</text>
</comment>
<evidence type="ECO:0000313" key="6">
    <source>
        <dbReference type="EMBL" id="KAF8902378.1"/>
    </source>
</evidence>
<feature type="domain" description="PH" evidence="3">
    <location>
        <begin position="735"/>
        <end position="876"/>
    </location>
</feature>
<keyword evidence="1" id="KW-0597">Phosphoprotein</keyword>
<dbReference type="SMART" id="SM00233">
    <property type="entry name" value="PH"/>
    <property type="match status" value="1"/>
</dbReference>
<dbReference type="Gene3D" id="1.20.900.10">
    <property type="entry name" value="Dbl homology (DH) domain"/>
    <property type="match status" value="2"/>
</dbReference>
<dbReference type="GO" id="GO:0035556">
    <property type="term" value="P:intracellular signal transduction"/>
    <property type="evidence" value="ECO:0007669"/>
    <property type="project" value="InterPro"/>
</dbReference>
<dbReference type="SMART" id="SM00325">
    <property type="entry name" value="RhoGEF"/>
    <property type="match status" value="2"/>
</dbReference>
<dbReference type="PANTHER" id="PTHR46572:SF1">
    <property type="entry name" value="RHO1 GUANINE NUCLEOTIDE EXCHANGE FACTOR TUS1"/>
    <property type="match status" value="1"/>
</dbReference>
<evidence type="ECO:0000259" key="4">
    <source>
        <dbReference type="PROSITE" id="PS50010"/>
    </source>
</evidence>
<dbReference type="InterPro" id="IPR011993">
    <property type="entry name" value="PH-like_dom_sf"/>
</dbReference>
<gene>
    <name evidence="6" type="ORF">CPB84DRAFT_1678847</name>
</gene>
<dbReference type="EMBL" id="JADNYJ010000036">
    <property type="protein sequence ID" value="KAF8902378.1"/>
    <property type="molecule type" value="Genomic_DNA"/>
</dbReference>
<dbReference type="InterPro" id="IPR001849">
    <property type="entry name" value="PH_domain"/>
</dbReference>
<feature type="domain" description="DH" evidence="4">
    <location>
        <begin position="280"/>
        <end position="475"/>
    </location>
</feature>
<dbReference type="InterPro" id="IPR035899">
    <property type="entry name" value="DBL_dom_sf"/>
</dbReference>